<dbReference type="PANTHER" id="PTHR43630:SF2">
    <property type="entry name" value="GLYCOSYLTRANSFERASE"/>
    <property type="match status" value="1"/>
</dbReference>
<protein>
    <submittedName>
        <fullName evidence="3">Glycosyltransferase family 2 protein</fullName>
    </submittedName>
</protein>
<evidence type="ECO:0000256" key="1">
    <source>
        <dbReference type="ARBA" id="ARBA00038494"/>
    </source>
</evidence>
<comment type="caution">
    <text evidence="3">The sequence shown here is derived from an EMBL/GenBank/DDBJ whole genome shotgun (WGS) entry which is preliminary data.</text>
</comment>
<reference evidence="3" key="1">
    <citation type="submission" date="2020-07" db="EMBL/GenBank/DDBJ databases">
        <title>Huge and variable diversity of episymbiotic CPR bacteria and DPANN archaea in groundwater ecosystems.</title>
        <authorList>
            <person name="He C.Y."/>
            <person name="Keren R."/>
            <person name="Whittaker M."/>
            <person name="Farag I.F."/>
            <person name="Doudna J."/>
            <person name="Cate J.H.D."/>
            <person name="Banfield J.F."/>
        </authorList>
    </citation>
    <scope>NUCLEOTIDE SEQUENCE</scope>
    <source>
        <strain evidence="3">NC_groundwater_717_Ag_S-0.2um_59_8</strain>
    </source>
</reference>
<evidence type="ECO:0000313" key="3">
    <source>
        <dbReference type="EMBL" id="MBI3016366.1"/>
    </source>
</evidence>
<dbReference type="PANTHER" id="PTHR43630">
    <property type="entry name" value="POLY-BETA-1,6-N-ACETYL-D-GLUCOSAMINE SYNTHASE"/>
    <property type="match status" value="1"/>
</dbReference>
<proteinExistence type="inferred from homology"/>
<evidence type="ECO:0000259" key="2">
    <source>
        <dbReference type="Pfam" id="PF00535"/>
    </source>
</evidence>
<organism evidence="3 4">
    <name type="scientific">Tectimicrobiota bacterium</name>
    <dbReference type="NCBI Taxonomy" id="2528274"/>
    <lineage>
        <taxon>Bacteria</taxon>
        <taxon>Pseudomonadati</taxon>
        <taxon>Nitrospinota/Tectimicrobiota group</taxon>
        <taxon>Candidatus Tectimicrobiota</taxon>
    </lineage>
</organism>
<gene>
    <name evidence="3" type="ORF">HYY65_15175</name>
</gene>
<dbReference type="Pfam" id="PF00535">
    <property type="entry name" value="Glycos_transf_2"/>
    <property type="match status" value="1"/>
</dbReference>
<dbReference type="InterPro" id="IPR029044">
    <property type="entry name" value="Nucleotide-diphossugar_trans"/>
</dbReference>
<dbReference type="AlphaFoldDB" id="A0A932GSI4"/>
<dbReference type="CDD" id="cd02511">
    <property type="entry name" value="Beta4Glucosyltransferase"/>
    <property type="match status" value="1"/>
</dbReference>
<dbReference type="Proteomes" id="UP000741360">
    <property type="component" value="Unassembled WGS sequence"/>
</dbReference>
<comment type="similarity">
    <text evidence="1">Belongs to the glycosyltransferase 2 family. WaaE/KdtX subfamily.</text>
</comment>
<dbReference type="InterPro" id="IPR001173">
    <property type="entry name" value="Glyco_trans_2-like"/>
</dbReference>
<dbReference type="Gene3D" id="3.90.550.10">
    <property type="entry name" value="Spore Coat Polysaccharide Biosynthesis Protein SpsA, Chain A"/>
    <property type="match status" value="1"/>
</dbReference>
<accession>A0A932GSI4</accession>
<feature type="domain" description="Glycosyltransferase 2-like" evidence="2">
    <location>
        <begin position="6"/>
        <end position="127"/>
    </location>
</feature>
<sequence>MEKLSATVIAYNEGSRIARCLESLLWADEIVVVDAFSQDDTVEVCRRYTDKVLRRDWQGYGRQKNYSCEQASHHWILNLDADETVSAELKEEIQQTLGGEPDHSVYRMPRRNYFAGRWIRRCGWYPDYTMRLFDRRRARFNERMVHESVSVSGPVGTLQGVIEHHTYESLSDYIERLNRYSSLAAEELIREGKSVGSHRLYLDPLGAFLKTYVLRLGFLEGELGLSIALGTAYYTFAKYFKARRPAAQGREKA</sequence>
<dbReference type="EMBL" id="JACPSX010000294">
    <property type="protein sequence ID" value="MBI3016366.1"/>
    <property type="molecule type" value="Genomic_DNA"/>
</dbReference>
<dbReference type="SUPFAM" id="SSF53448">
    <property type="entry name" value="Nucleotide-diphospho-sugar transferases"/>
    <property type="match status" value="1"/>
</dbReference>
<name>A0A932GSI4_UNCTE</name>
<evidence type="ECO:0000313" key="4">
    <source>
        <dbReference type="Proteomes" id="UP000741360"/>
    </source>
</evidence>